<keyword evidence="12" id="KW-0072">Autophagy</keyword>
<dbReference type="GO" id="GO:0034496">
    <property type="term" value="P:multivesicular body membrane disassembly"/>
    <property type="evidence" value="ECO:0007669"/>
    <property type="project" value="TreeGrafter"/>
</dbReference>
<evidence type="ECO:0000256" key="14">
    <source>
        <dbReference type="ARBA" id="ARBA00023136"/>
    </source>
</evidence>
<dbReference type="SUPFAM" id="SSF53474">
    <property type="entry name" value="alpha/beta-Hydrolases"/>
    <property type="match status" value="1"/>
</dbReference>
<dbReference type="InterPro" id="IPR002921">
    <property type="entry name" value="Fungal_lipase-type"/>
</dbReference>
<dbReference type="GO" id="GO:0034727">
    <property type="term" value="P:piecemeal microautophagy of the nucleus"/>
    <property type="evidence" value="ECO:0007669"/>
    <property type="project" value="TreeGrafter"/>
</dbReference>
<keyword evidence="14" id="KW-0472">Membrane</keyword>
<keyword evidence="11" id="KW-1133">Transmembrane helix</keyword>
<dbReference type="GO" id="GO:0046461">
    <property type="term" value="P:neutral lipid catabolic process"/>
    <property type="evidence" value="ECO:0007669"/>
    <property type="project" value="TreeGrafter"/>
</dbReference>
<dbReference type="Gene3D" id="3.40.50.1820">
    <property type="entry name" value="alpha/beta hydrolase"/>
    <property type="match status" value="1"/>
</dbReference>
<dbReference type="InterPro" id="IPR029058">
    <property type="entry name" value="AB_hydrolase_fold"/>
</dbReference>
<sequence length="327" mass="37886">MKFNFYIIHLTTILSTYAKFIDQNGNLIINYENILDLASMANNVYFNPQNSKWLNTTLQEVQDISLNNESLKVYLFRNSQLKINVISIKGTSLYWGLDTCSINDNDDNDDKDDNIYIDSTYYNDKYNDNLYFSCCYYKQSNLFEKCDQCQDEYNTCCLQCYDNTKNLELNYINIGSEIVTNLQKIIDFNEEVLFTGHSLGGTVASLLAIKYNKIGVGFQSPGDKHYANMINMDYTNSRIYHFGHNADPIFMGDCGSTCNLLGYNIYTKCHLGKSCIYDAKDKLKIGESLWNHRIHFVINTIISQWQNDMPECLTSNDCNDCDNWKYQ</sequence>
<accession>A0A6C0DVY7</accession>
<dbReference type="GO" id="GO:0004620">
    <property type="term" value="F:phospholipase activity"/>
    <property type="evidence" value="ECO:0007669"/>
    <property type="project" value="TreeGrafter"/>
</dbReference>
<evidence type="ECO:0000256" key="11">
    <source>
        <dbReference type="ARBA" id="ARBA00022989"/>
    </source>
</evidence>
<evidence type="ECO:0000256" key="5">
    <source>
        <dbReference type="ARBA" id="ARBA00013279"/>
    </source>
</evidence>
<evidence type="ECO:0000256" key="2">
    <source>
        <dbReference type="ARBA" id="ARBA00004270"/>
    </source>
</evidence>
<dbReference type="GO" id="GO:0006660">
    <property type="term" value="P:phosphatidylserine catabolic process"/>
    <property type="evidence" value="ECO:0007669"/>
    <property type="project" value="TreeGrafter"/>
</dbReference>
<dbReference type="GO" id="GO:0005775">
    <property type="term" value="C:vacuolar lumen"/>
    <property type="evidence" value="ECO:0007669"/>
    <property type="project" value="TreeGrafter"/>
</dbReference>
<comment type="function">
    <text evidence="16">Lipase which is essential for lysis of subvacuolar cytoplasm to vacuole targeted bodies and intravacuolar autophagic bodies. Involved in the lysis of intravacuolar multivesicular body (MVB) vesicles. The intravacuolar membrane disintegration by ATG15 is critical to life span extension.</text>
</comment>
<evidence type="ECO:0000256" key="16">
    <source>
        <dbReference type="ARBA" id="ARBA00024663"/>
    </source>
</evidence>
<organism evidence="19">
    <name type="scientific">viral metagenome</name>
    <dbReference type="NCBI Taxonomy" id="1070528"/>
    <lineage>
        <taxon>unclassified sequences</taxon>
        <taxon>metagenomes</taxon>
        <taxon>organismal metagenomes</taxon>
    </lineage>
</organism>
<comment type="subcellular location">
    <subcellularLocation>
        <location evidence="3">Endosome</location>
        <location evidence="3">Multivesicular body membrane</location>
        <topology evidence="3">Single-pass type II membrane protein</topology>
    </subcellularLocation>
    <subcellularLocation>
        <location evidence="2">Prevacuolar compartment membrane</location>
        <topology evidence="2">Single-pass type II membrane protein</topology>
    </subcellularLocation>
</comment>
<keyword evidence="10" id="KW-0735">Signal-anchor</keyword>
<comment type="catalytic activity">
    <reaction evidence="1">
        <text>a triacylglycerol + H2O = a diacylglycerol + a fatty acid + H(+)</text>
        <dbReference type="Rhea" id="RHEA:12044"/>
        <dbReference type="ChEBI" id="CHEBI:15377"/>
        <dbReference type="ChEBI" id="CHEBI:15378"/>
        <dbReference type="ChEBI" id="CHEBI:17855"/>
        <dbReference type="ChEBI" id="CHEBI:18035"/>
        <dbReference type="ChEBI" id="CHEBI:28868"/>
        <dbReference type="EC" id="3.1.1.3"/>
    </reaction>
</comment>
<evidence type="ECO:0000256" key="4">
    <source>
        <dbReference type="ARBA" id="ARBA00011137"/>
    </source>
</evidence>
<evidence type="ECO:0000256" key="6">
    <source>
        <dbReference type="ARBA" id="ARBA00022692"/>
    </source>
</evidence>
<evidence type="ECO:0000256" key="10">
    <source>
        <dbReference type="ARBA" id="ARBA00022968"/>
    </source>
</evidence>
<evidence type="ECO:0000256" key="7">
    <source>
        <dbReference type="ARBA" id="ARBA00022753"/>
    </source>
</evidence>
<dbReference type="PANTHER" id="PTHR47175:SF2">
    <property type="entry name" value="LIPASE ATG15-RELATED"/>
    <property type="match status" value="1"/>
</dbReference>
<name>A0A6C0DVY7_9ZZZZ</name>
<protein>
    <recommendedName>
        <fullName evidence="5">triacylglycerol lipase</fullName>
        <ecNumber evidence="5">3.1.1.3</ecNumber>
    </recommendedName>
    <alternativeName>
        <fullName evidence="17">Autophagy-related protein 15</fullName>
    </alternativeName>
</protein>
<keyword evidence="13" id="KW-0443">Lipid metabolism</keyword>
<dbReference type="EC" id="3.1.1.3" evidence="5"/>
<keyword evidence="7" id="KW-0967">Endosome</keyword>
<evidence type="ECO:0000256" key="9">
    <source>
        <dbReference type="ARBA" id="ARBA00022963"/>
    </source>
</evidence>
<dbReference type="GO" id="GO:0032585">
    <property type="term" value="C:multivesicular body membrane"/>
    <property type="evidence" value="ECO:0007669"/>
    <property type="project" value="UniProtKB-SubCell"/>
</dbReference>
<dbReference type="InterPro" id="IPR050805">
    <property type="entry name" value="ATG15_Lipase"/>
</dbReference>
<evidence type="ECO:0000256" key="3">
    <source>
        <dbReference type="ARBA" id="ARBA00004343"/>
    </source>
</evidence>
<dbReference type="EMBL" id="MN739679">
    <property type="protein sequence ID" value="QHT20611.1"/>
    <property type="molecule type" value="Genomic_DNA"/>
</dbReference>
<proteinExistence type="predicted"/>
<keyword evidence="9" id="KW-0442">Lipid degradation</keyword>
<evidence type="ECO:0000256" key="15">
    <source>
        <dbReference type="ARBA" id="ARBA00023180"/>
    </source>
</evidence>
<reference evidence="19" key="1">
    <citation type="journal article" date="2020" name="Nature">
        <title>Giant virus diversity and host interactions through global metagenomics.</title>
        <authorList>
            <person name="Schulz F."/>
            <person name="Roux S."/>
            <person name="Paez-Espino D."/>
            <person name="Jungbluth S."/>
            <person name="Walsh D.A."/>
            <person name="Denef V.J."/>
            <person name="McMahon K.D."/>
            <person name="Konstantinidis K.T."/>
            <person name="Eloe-Fadrosh E.A."/>
            <person name="Kyrpides N.C."/>
            <person name="Woyke T."/>
        </authorList>
    </citation>
    <scope>NUCLEOTIDE SEQUENCE</scope>
    <source>
        <strain evidence="19">GVMAG-M-3300023174-68</strain>
    </source>
</reference>
<evidence type="ECO:0000313" key="19">
    <source>
        <dbReference type="EMBL" id="QHT20611.1"/>
    </source>
</evidence>
<dbReference type="PANTHER" id="PTHR47175">
    <property type="entry name" value="LIPASE ATG15-RELATED"/>
    <property type="match status" value="1"/>
</dbReference>
<evidence type="ECO:0000256" key="12">
    <source>
        <dbReference type="ARBA" id="ARBA00023006"/>
    </source>
</evidence>
<dbReference type="GO" id="GO:0004806">
    <property type="term" value="F:triacylglycerol lipase activity"/>
    <property type="evidence" value="ECO:0007669"/>
    <property type="project" value="UniProtKB-EC"/>
</dbReference>
<evidence type="ECO:0000256" key="17">
    <source>
        <dbReference type="ARBA" id="ARBA00029828"/>
    </source>
</evidence>
<evidence type="ECO:0000256" key="13">
    <source>
        <dbReference type="ARBA" id="ARBA00023098"/>
    </source>
</evidence>
<dbReference type="Pfam" id="PF01764">
    <property type="entry name" value="Lipase_3"/>
    <property type="match status" value="1"/>
</dbReference>
<feature type="domain" description="Fungal lipase-type" evidence="18">
    <location>
        <begin position="171"/>
        <end position="215"/>
    </location>
</feature>
<evidence type="ECO:0000259" key="18">
    <source>
        <dbReference type="Pfam" id="PF01764"/>
    </source>
</evidence>
<evidence type="ECO:0000256" key="1">
    <source>
        <dbReference type="ARBA" id="ARBA00001024"/>
    </source>
</evidence>
<keyword evidence="15" id="KW-0325">Glycoprotein</keyword>
<keyword evidence="8" id="KW-0378">Hydrolase</keyword>
<dbReference type="AlphaFoldDB" id="A0A6C0DVY7"/>
<keyword evidence="6" id="KW-0812">Transmembrane</keyword>
<evidence type="ECO:0000256" key="8">
    <source>
        <dbReference type="ARBA" id="ARBA00022801"/>
    </source>
</evidence>
<comment type="subunit">
    <text evidence="4">Binds to both phosphatidylinositol (PI) and phosphatidylinositol 3,5-bisphosphate (PIP2).</text>
</comment>